<gene>
    <name evidence="2" type="ORF">FN846DRAFT_902436</name>
</gene>
<evidence type="ECO:0000259" key="1">
    <source>
        <dbReference type="Pfam" id="PF17667"/>
    </source>
</evidence>
<evidence type="ECO:0000313" key="2">
    <source>
        <dbReference type="EMBL" id="KAA8913986.1"/>
    </source>
</evidence>
<dbReference type="Pfam" id="PF17667">
    <property type="entry name" value="Pkinase_fungal"/>
    <property type="match status" value="1"/>
</dbReference>
<name>A0A5J5F9Y1_9PEZI</name>
<comment type="caution">
    <text evidence="2">The sequence shown here is derived from an EMBL/GenBank/DDBJ whole genome shotgun (WGS) entry which is preliminary data.</text>
</comment>
<dbReference type="Proteomes" id="UP000326924">
    <property type="component" value="Unassembled WGS sequence"/>
</dbReference>
<sequence length="167" mass="18951">MTDYSLYGERCGRVIFDVAELCELFDSHGVDLPKDTVLRWFFDYIQPVVSPTTSPTEYETAYEPSGNVILESDDAKRKCDLHVCSRVPGSQERTRWDQVRVIGELKANPEQDALDATFIQLANYLRKIFGTQPRRSCVLAFTLCGAVMRVFRFDRSAAMASTAIDIH</sequence>
<dbReference type="InParanoid" id="A0A5J5F9Y1"/>
<dbReference type="PANTHER" id="PTHR38248:SF2">
    <property type="entry name" value="FUNK1 11"/>
    <property type="match status" value="1"/>
</dbReference>
<dbReference type="PANTHER" id="PTHR38248">
    <property type="entry name" value="FUNK1 6"/>
    <property type="match status" value="1"/>
</dbReference>
<accession>A0A5J5F9Y1</accession>
<dbReference type="AlphaFoldDB" id="A0A5J5F9Y1"/>
<reference evidence="2 3" key="1">
    <citation type="submission" date="2019-09" db="EMBL/GenBank/DDBJ databases">
        <title>Draft genome of the ectomycorrhizal ascomycete Sphaerosporella brunnea.</title>
        <authorList>
            <consortium name="DOE Joint Genome Institute"/>
            <person name="Benucci G.M."/>
            <person name="Marozzi G."/>
            <person name="Antonielli L."/>
            <person name="Sanchez S."/>
            <person name="Marco P."/>
            <person name="Wang X."/>
            <person name="Falini L.B."/>
            <person name="Barry K."/>
            <person name="Haridas S."/>
            <person name="Lipzen A."/>
            <person name="Labutti K."/>
            <person name="Grigoriev I.V."/>
            <person name="Murat C."/>
            <person name="Martin F."/>
            <person name="Albertini E."/>
            <person name="Donnini D."/>
            <person name="Bonito G."/>
        </authorList>
    </citation>
    <scope>NUCLEOTIDE SEQUENCE [LARGE SCALE GENOMIC DNA]</scope>
    <source>
        <strain evidence="2 3">Sb_GMNB300</strain>
    </source>
</reference>
<protein>
    <recommendedName>
        <fullName evidence="1">Fungal-type protein kinase domain-containing protein</fullName>
    </recommendedName>
</protein>
<keyword evidence="3" id="KW-1185">Reference proteome</keyword>
<organism evidence="2 3">
    <name type="scientific">Sphaerosporella brunnea</name>
    <dbReference type="NCBI Taxonomy" id="1250544"/>
    <lineage>
        <taxon>Eukaryota</taxon>
        <taxon>Fungi</taxon>
        <taxon>Dikarya</taxon>
        <taxon>Ascomycota</taxon>
        <taxon>Pezizomycotina</taxon>
        <taxon>Pezizomycetes</taxon>
        <taxon>Pezizales</taxon>
        <taxon>Pyronemataceae</taxon>
        <taxon>Sphaerosporella</taxon>
    </lineage>
</organism>
<proteinExistence type="predicted"/>
<evidence type="ECO:0000313" key="3">
    <source>
        <dbReference type="Proteomes" id="UP000326924"/>
    </source>
</evidence>
<feature type="domain" description="Fungal-type protein kinase" evidence="1">
    <location>
        <begin position="80"/>
        <end position="167"/>
    </location>
</feature>
<dbReference type="InterPro" id="IPR040976">
    <property type="entry name" value="Pkinase_fungal"/>
</dbReference>
<dbReference type="EMBL" id="VXIS01000010">
    <property type="protein sequence ID" value="KAA8913986.1"/>
    <property type="molecule type" value="Genomic_DNA"/>
</dbReference>
<dbReference type="OrthoDB" id="5584477at2759"/>